<keyword evidence="1" id="KW-0472">Membrane</keyword>
<keyword evidence="3" id="KW-1185">Reference proteome</keyword>
<reference evidence="2" key="1">
    <citation type="submission" date="2009-12" db="EMBL/GenBank/DDBJ databases">
        <authorList>
            <person name="Weinstock G."/>
            <person name="Sodergren E."/>
            <person name="Clifton S."/>
            <person name="Fulton L."/>
            <person name="Fulton B."/>
            <person name="Courtney L."/>
            <person name="Fronick C."/>
            <person name="Harrison M."/>
            <person name="Strong C."/>
            <person name="Farmer C."/>
            <person name="Delahaunty K."/>
            <person name="Markovic C."/>
            <person name="Hall O."/>
            <person name="Minx P."/>
            <person name="Tomlinson C."/>
            <person name="Mitreva M."/>
            <person name="Nelson J."/>
            <person name="Hou S."/>
            <person name="Wollam A."/>
            <person name="Pepin K.H."/>
            <person name="Johnson M."/>
            <person name="Bhonagiri V."/>
            <person name="Nash W.E."/>
            <person name="Warren W."/>
            <person name="Chinwalla A."/>
            <person name="Mardis E.R."/>
            <person name="Wilson R.K."/>
        </authorList>
    </citation>
    <scope>NUCLEOTIDE SEQUENCE [LARGE SCALE GENOMIC DNA]</scope>
    <source>
        <strain evidence="2">DSM 15176</strain>
    </source>
</reference>
<accession>D1PKW4</accession>
<dbReference type="STRING" id="411471.SUBVAR_04998"/>
<keyword evidence="1" id="KW-1133">Transmembrane helix</keyword>
<organism evidence="2 3">
    <name type="scientific">Subdoligranulum variabile DSM 15176</name>
    <dbReference type="NCBI Taxonomy" id="411471"/>
    <lineage>
        <taxon>Bacteria</taxon>
        <taxon>Bacillati</taxon>
        <taxon>Bacillota</taxon>
        <taxon>Clostridia</taxon>
        <taxon>Eubacteriales</taxon>
        <taxon>Oscillospiraceae</taxon>
        <taxon>Subdoligranulum</taxon>
    </lineage>
</organism>
<feature type="transmembrane region" description="Helical" evidence="1">
    <location>
        <begin position="12"/>
        <end position="31"/>
    </location>
</feature>
<dbReference type="HOGENOM" id="CLU_1958460_0_0_9"/>
<evidence type="ECO:0000313" key="2">
    <source>
        <dbReference type="EMBL" id="EFB76622.1"/>
    </source>
</evidence>
<proteinExistence type="predicted"/>
<evidence type="ECO:0000256" key="1">
    <source>
        <dbReference type="SAM" id="Phobius"/>
    </source>
</evidence>
<dbReference type="EMBL" id="ACBY02000020">
    <property type="protein sequence ID" value="EFB76622.1"/>
    <property type="molecule type" value="Genomic_DNA"/>
</dbReference>
<sequence>MIRIFWPENSFAPVINAVLALYIITAALQMVRGTDWQSLVTELYALTEEEPQGAISYESYGRQLGQDASAQAIRTVLNQAGIDAAVQIKDDTCQVTLLHPKDRDRAEAILKTSCGTLSYQIMAGGDAP</sequence>
<keyword evidence="1" id="KW-0812">Transmembrane</keyword>
<name>D1PKW4_9FIRM</name>
<evidence type="ECO:0000313" key="3">
    <source>
        <dbReference type="Proteomes" id="UP000003438"/>
    </source>
</evidence>
<comment type="caution">
    <text evidence="2">The sequence shown here is derived from an EMBL/GenBank/DDBJ whole genome shotgun (WGS) entry which is preliminary data.</text>
</comment>
<dbReference type="Proteomes" id="UP000003438">
    <property type="component" value="Unassembled WGS sequence"/>
</dbReference>
<protein>
    <submittedName>
        <fullName evidence="2">Uncharacterized protein</fullName>
    </submittedName>
</protein>
<gene>
    <name evidence="2" type="ORF">SUBVAR_04998</name>
</gene>
<dbReference type="AlphaFoldDB" id="D1PKW4"/>